<evidence type="ECO:0000259" key="3">
    <source>
        <dbReference type="Pfam" id="PF13399"/>
    </source>
</evidence>
<feature type="transmembrane region" description="Helical" evidence="2">
    <location>
        <begin position="62"/>
        <end position="81"/>
    </location>
</feature>
<keyword evidence="2" id="KW-0812">Transmembrane</keyword>
<feature type="compositionally biased region" description="Polar residues" evidence="1">
    <location>
        <begin position="13"/>
        <end position="25"/>
    </location>
</feature>
<organism evidence="4 5">
    <name type="scientific">Galactobacter caseinivorans</name>
    <dbReference type="NCBI Taxonomy" id="2676123"/>
    <lineage>
        <taxon>Bacteria</taxon>
        <taxon>Bacillati</taxon>
        <taxon>Actinomycetota</taxon>
        <taxon>Actinomycetes</taxon>
        <taxon>Micrococcales</taxon>
        <taxon>Micrococcaceae</taxon>
        <taxon>Galactobacter</taxon>
    </lineage>
</organism>
<dbReference type="Pfam" id="PF13399">
    <property type="entry name" value="LytR_C"/>
    <property type="match status" value="1"/>
</dbReference>
<comment type="caution">
    <text evidence="4">The sequence shown here is derived from an EMBL/GenBank/DDBJ whole genome shotgun (WGS) entry which is preliminary data.</text>
</comment>
<evidence type="ECO:0000313" key="4">
    <source>
        <dbReference type="EMBL" id="RKW69979.1"/>
    </source>
</evidence>
<sequence length="225" mass="23335">MPGAVPVGPAEQTGPTDQNGPTDRNGTAVPVGLVSPGAPIGPAEAVLIDPVAAAGARRMRRIILIVLLVLSLAAVALGITWQKTGLWNPSWGARDGVVCPVQMVQPADADQVKVNVYNGSIHEGIGATTARTLRDRGFQEGAVANAKLEDRVSTAEGFIVAGQDSAAEALAVQRQLPRAKIVIQAGRSESSIDLILGDGFHGLTSKKRVSHAPGRLDCSRQVFSG</sequence>
<keyword evidence="2" id="KW-0472">Membrane</keyword>
<proteinExistence type="predicted"/>
<evidence type="ECO:0000256" key="1">
    <source>
        <dbReference type="SAM" id="MobiDB-lite"/>
    </source>
</evidence>
<protein>
    <submittedName>
        <fullName evidence="4">LytR family transcriptional regulator</fullName>
    </submittedName>
</protein>
<evidence type="ECO:0000313" key="5">
    <source>
        <dbReference type="Proteomes" id="UP000273119"/>
    </source>
</evidence>
<reference evidence="4 5" key="1">
    <citation type="submission" date="2018-07" db="EMBL/GenBank/DDBJ databases">
        <title>Arthrobacter sp. nov., isolated from raw cow's milk with high bacterial count.</title>
        <authorList>
            <person name="Hahne J."/>
            <person name="Isele D."/>
            <person name="Lipski A."/>
        </authorList>
    </citation>
    <scope>NUCLEOTIDE SEQUENCE [LARGE SCALE GENOMIC DNA]</scope>
    <source>
        <strain evidence="4 5">JZ R-183</strain>
    </source>
</reference>
<keyword evidence="2" id="KW-1133">Transmembrane helix</keyword>
<feature type="region of interest" description="Disordered" evidence="1">
    <location>
        <begin position="1"/>
        <end position="31"/>
    </location>
</feature>
<keyword evidence="5" id="KW-1185">Reference proteome</keyword>
<dbReference type="EMBL" id="QQXL01000006">
    <property type="protein sequence ID" value="RKW69979.1"/>
    <property type="molecule type" value="Genomic_DNA"/>
</dbReference>
<dbReference type="AlphaFoldDB" id="A0A496PHN1"/>
<name>A0A496PHN1_9MICC</name>
<evidence type="ECO:0000256" key="2">
    <source>
        <dbReference type="SAM" id="Phobius"/>
    </source>
</evidence>
<accession>A0A496PHN1</accession>
<feature type="domain" description="LytR/CpsA/Psr regulator C-terminal" evidence="3">
    <location>
        <begin position="111"/>
        <end position="200"/>
    </location>
</feature>
<dbReference type="InterPro" id="IPR027381">
    <property type="entry name" value="LytR/CpsA/Psr_C"/>
</dbReference>
<dbReference type="Proteomes" id="UP000273119">
    <property type="component" value="Unassembled WGS sequence"/>
</dbReference>
<gene>
    <name evidence="4" type="ORF">DWQ67_11000</name>
</gene>
<dbReference type="Gene3D" id="3.30.70.2390">
    <property type="match status" value="1"/>
</dbReference>